<proteinExistence type="predicted"/>
<keyword evidence="1" id="KW-0175">Coiled coil</keyword>
<evidence type="ECO:0008006" key="5">
    <source>
        <dbReference type="Google" id="ProtNLM"/>
    </source>
</evidence>
<sequence>MQTPQIADQLRAMAASGTRVPGFRGKVMVDIDSLVRVSDQLGNVDLSDDVREASEVIRMKESILNQAYLEAKRIRTNAEEEVNNLTSQAETEYRTKVGESSVLKRAEEISQEMQEQAGYESQQILQDAQRKAYRIVSEAENVALGRRDGADSYSREVLFNLEEQLADILGQVRRGIDALNLEVEASKRKQQHNSAPVNGVAAENGVAAAV</sequence>
<accession>A0AA35QVX0</accession>
<feature type="region of interest" description="Disordered" evidence="2">
    <location>
        <begin position="187"/>
        <end position="210"/>
    </location>
</feature>
<dbReference type="Proteomes" id="UP001174909">
    <property type="component" value="Unassembled WGS sequence"/>
</dbReference>
<name>A0AA35QVX0_GEOBA</name>
<organism evidence="3 4">
    <name type="scientific">Geodia barretti</name>
    <name type="common">Barrett's horny sponge</name>
    <dbReference type="NCBI Taxonomy" id="519541"/>
    <lineage>
        <taxon>Eukaryota</taxon>
        <taxon>Metazoa</taxon>
        <taxon>Porifera</taxon>
        <taxon>Demospongiae</taxon>
        <taxon>Heteroscleromorpha</taxon>
        <taxon>Tetractinellida</taxon>
        <taxon>Astrophorina</taxon>
        <taxon>Geodiidae</taxon>
        <taxon>Geodia</taxon>
    </lineage>
</organism>
<feature type="compositionally biased region" description="Low complexity" evidence="2">
    <location>
        <begin position="195"/>
        <end position="210"/>
    </location>
</feature>
<dbReference type="EMBL" id="CASHTH010000178">
    <property type="protein sequence ID" value="CAI7993199.1"/>
    <property type="molecule type" value="Genomic_DNA"/>
</dbReference>
<gene>
    <name evidence="3" type="ORF">GBAR_LOCUS1214</name>
</gene>
<comment type="caution">
    <text evidence="3">The sequence shown here is derived from an EMBL/GenBank/DDBJ whole genome shotgun (WGS) entry which is preliminary data.</text>
</comment>
<reference evidence="3" key="1">
    <citation type="submission" date="2023-03" db="EMBL/GenBank/DDBJ databases">
        <authorList>
            <person name="Steffen K."/>
            <person name="Cardenas P."/>
        </authorList>
    </citation>
    <scope>NUCLEOTIDE SEQUENCE</scope>
</reference>
<keyword evidence="4" id="KW-1185">Reference proteome</keyword>
<protein>
    <recommendedName>
        <fullName evidence="5">ATP synthase F0 subunit B</fullName>
    </recommendedName>
</protein>
<dbReference type="AlphaFoldDB" id="A0AA35QVX0"/>
<evidence type="ECO:0000256" key="2">
    <source>
        <dbReference type="SAM" id="MobiDB-lite"/>
    </source>
</evidence>
<evidence type="ECO:0000256" key="1">
    <source>
        <dbReference type="SAM" id="Coils"/>
    </source>
</evidence>
<evidence type="ECO:0000313" key="4">
    <source>
        <dbReference type="Proteomes" id="UP001174909"/>
    </source>
</evidence>
<evidence type="ECO:0000313" key="3">
    <source>
        <dbReference type="EMBL" id="CAI7993199.1"/>
    </source>
</evidence>
<feature type="coiled-coil region" evidence="1">
    <location>
        <begin position="68"/>
        <end position="95"/>
    </location>
</feature>